<organism evidence="3">
    <name type="scientific">Culicoides sonorensis</name>
    <name type="common">Biting midge</name>
    <dbReference type="NCBI Taxonomy" id="179676"/>
    <lineage>
        <taxon>Eukaryota</taxon>
        <taxon>Metazoa</taxon>
        <taxon>Ecdysozoa</taxon>
        <taxon>Arthropoda</taxon>
        <taxon>Hexapoda</taxon>
        <taxon>Insecta</taxon>
        <taxon>Pterygota</taxon>
        <taxon>Neoptera</taxon>
        <taxon>Endopterygota</taxon>
        <taxon>Diptera</taxon>
        <taxon>Nematocera</taxon>
        <taxon>Chironomoidea</taxon>
        <taxon>Ceratopogonidae</taxon>
        <taxon>Ceratopogoninae</taxon>
        <taxon>Culicoides</taxon>
        <taxon>Monoculicoides</taxon>
    </lineage>
</organism>
<reference evidence="2" key="1">
    <citation type="submission" date="2018-04" db="EMBL/GenBank/DDBJ databases">
        <authorList>
            <person name="Go L.Y."/>
            <person name="Mitchell J.A."/>
        </authorList>
    </citation>
    <scope>NUCLEOTIDE SEQUENCE</scope>
    <source>
        <tissue evidence="2">Whole organism</tissue>
    </source>
</reference>
<name>A0A336LPD4_CULSO</name>
<evidence type="ECO:0000313" key="3">
    <source>
        <dbReference type="EMBL" id="SSX19760.1"/>
    </source>
</evidence>
<sequence length="177" mass="20068">MKTGRFIYIITLVRIHTSRLNSPPPLGGFGLEAKAFFKPNSLLAGQVGNIAGSIGKEWLAERLDIRFLCHSGLLISSKDIGLCVAIYFLNLVTFHQPFDQLPTLPIDVAFHVMYAVEIAVFLPFHIFYGYHFVFDTGFHNFRDHHSNFFDTSLADHDLVELDVEIYVVFQHVALEVV</sequence>
<evidence type="ECO:0000313" key="2">
    <source>
        <dbReference type="EMBL" id="SSW99380.1"/>
    </source>
</evidence>
<gene>
    <name evidence="3" type="primary">CSON015435</name>
</gene>
<keyword evidence="1" id="KW-0472">Membrane</keyword>
<accession>A0A336LPD4</accession>
<protein>
    <submittedName>
        <fullName evidence="3">CSON015435 protein</fullName>
    </submittedName>
</protein>
<evidence type="ECO:0000256" key="1">
    <source>
        <dbReference type="SAM" id="Phobius"/>
    </source>
</evidence>
<dbReference type="EMBL" id="UFQS01000097">
    <property type="protein sequence ID" value="SSW99380.1"/>
    <property type="molecule type" value="Genomic_DNA"/>
</dbReference>
<dbReference type="VEuPathDB" id="VectorBase:CSON015435"/>
<feature type="transmembrane region" description="Helical" evidence="1">
    <location>
        <begin position="67"/>
        <end position="89"/>
    </location>
</feature>
<proteinExistence type="predicted"/>
<dbReference type="EMBL" id="UFQT01000097">
    <property type="protein sequence ID" value="SSX19760.1"/>
    <property type="molecule type" value="Genomic_DNA"/>
</dbReference>
<keyword evidence="1" id="KW-0812">Transmembrane</keyword>
<feature type="transmembrane region" description="Helical" evidence="1">
    <location>
        <begin position="109"/>
        <end position="133"/>
    </location>
</feature>
<dbReference type="AlphaFoldDB" id="A0A336LPD4"/>
<reference evidence="3" key="2">
    <citation type="submission" date="2018-07" db="EMBL/GenBank/DDBJ databases">
        <authorList>
            <person name="Quirk P.G."/>
            <person name="Krulwich T.A."/>
        </authorList>
    </citation>
    <scope>NUCLEOTIDE SEQUENCE</scope>
</reference>
<keyword evidence="1" id="KW-1133">Transmembrane helix</keyword>